<dbReference type="InterPro" id="IPR032466">
    <property type="entry name" value="Metal_Hydrolase"/>
</dbReference>
<sequence precursor="true">MDRWQGVFRNLKDKNASRKGLMTKTCLLMLCVVTTAGIAWGQSADTIYHGGEIVTIDDKNPTAEAVAIKGSKIIAVGKTADVLRLKDDNTKLIHLGGRCLLPGFVDGHGHVFNCGLQAVSANLLPPPDHTVKDIPSLQAELKKWAATETSKKFKIILGFGYDDAQLKEQRHPNRHDLDEVSKDLPVYCIHQSGHLGACNTKALEIAGISAESKNPTGGVIRREMDGKTPDGVLEETIHLTALMKVMPKMGEAELDGLAQAGMKMYAAQGYTMAEEGRSIELIDKSWMRLAEKGKLLIDVISYPDISFSEKPFGLDTPWYAKNLKGGYRIAGVKISLDGSPQGKTAFLTQPYFMPPHGQPASFRGYPAMPVEDVNRKIALCYEKGWQFLVHCNGDAAGDMMLGAIKDARAKFGPGNDRRDVMIHCQTVREDQLDLMKECGVIPSMFGMHCFYWGDWHRDSVLGAERAERISPARSALRRDMIFSQHHDAPVALPNAIRILSSVVTRRTRSGDILGASQCIPVEAALKSLTIWPAYHHYEETNRGSIEVGKLADFVILDKNPHNVPILSLSDLKVMETIKDGKTIYVAE</sequence>
<dbReference type="AlphaFoldDB" id="D5SYI7"/>
<dbReference type="InterPro" id="IPR013108">
    <property type="entry name" value="Amidohydro_3"/>
</dbReference>
<gene>
    <name evidence="2" type="ordered locus">Plim_1885</name>
</gene>
<dbReference type="KEGG" id="plm:Plim_1885"/>
<protein>
    <submittedName>
        <fullName evidence="2">Amidohydrolase 3</fullName>
    </submittedName>
</protein>
<evidence type="ECO:0000259" key="1">
    <source>
        <dbReference type="Pfam" id="PF07969"/>
    </source>
</evidence>
<dbReference type="GO" id="GO:0016810">
    <property type="term" value="F:hydrolase activity, acting on carbon-nitrogen (but not peptide) bonds"/>
    <property type="evidence" value="ECO:0007669"/>
    <property type="project" value="InterPro"/>
</dbReference>
<keyword evidence="3" id="KW-1185">Reference proteome</keyword>
<feature type="domain" description="Amidohydrolase 3" evidence="1">
    <location>
        <begin position="92"/>
        <end position="584"/>
    </location>
</feature>
<reference evidence="2 3" key="1">
    <citation type="journal article" date="2010" name="Stand. Genomic Sci.">
        <title>Complete genome sequence of Planctomyces limnophilus type strain (Mu 290).</title>
        <authorList>
            <person name="Labutti K."/>
            <person name="Sikorski J."/>
            <person name="Schneider S."/>
            <person name="Nolan M."/>
            <person name="Lucas S."/>
            <person name="Glavina Del Rio T."/>
            <person name="Tice H."/>
            <person name="Cheng J.F."/>
            <person name="Goodwin L."/>
            <person name="Pitluck S."/>
            <person name="Liolios K."/>
            <person name="Ivanova N."/>
            <person name="Mavromatis K."/>
            <person name="Mikhailova N."/>
            <person name="Pati A."/>
            <person name="Chen A."/>
            <person name="Palaniappan K."/>
            <person name="Land M."/>
            <person name="Hauser L."/>
            <person name="Chang Y.J."/>
            <person name="Jeffries C.D."/>
            <person name="Tindall B.J."/>
            <person name="Rohde M."/>
            <person name="Goker M."/>
            <person name="Woyke T."/>
            <person name="Bristow J."/>
            <person name="Eisen J.A."/>
            <person name="Markowitz V."/>
            <person name="Hugenholtz P."/>
            <person name="Kyrpides N.C."/>
            <person name="Klenk H.P."/>
            <person name="Lapidus A."/>
        </authorList>
    </citation>
    <scope>NUCLEOTIDE SEQUENCE [LARGE SCALE GENOMIC DNA]</scope>
    <source>
        <strain evidence="3">ATCC 43296 / DSM 3776 / IFAM 1008 / 290</strain>
    </source>
</reference>
<dbReference type="eggNOG" id="COG1574">
    <property type="taxonomic scope" value="Bacteria"/>
</dbReference>
<dbReference type="Gene3D" id="3.10.310.70">
    <property type="match status" value="1"/>
</dbReference>
<evidence type="ECO:0000313" key="2">
    <source>
        <dbReference type="EMBL" id="ADG67715.1"/>
    </source>
</evidence>
<organism evidence="2 3">
    <name type="scientific">Planctopirus limnophila (strain ATCC 43296 / DSM 3776 / IFAM 1008 / Mu 290)</name>
    <name type="common">Planctomyces limnophilus</name>
    <dbReference type="NCBI Taxonomy" id="521674"/>
    <lineage>
        <taxon>Bacteria</taxon>
        <taxon>Pseudomonadati</taxon>
        <taxon>Planctomycetota</taxon>
        <taxon>Planctomycetia</taxon>
        <taxon>Planctomycetales</taxon>
        <taxon>Planctomycetaceae</taxon>
        <taxon>Planctopirus</taxon>
    </lineage>
</organism>
<dbReference type="Gene3D" id="3.20.20.140">
    <property type="entry name" value="Metal-dependent hydrolases"/>
    <property type="match status" value="1"/>
</dbReference>
<dbReference type="PANTHER" id="PTHR22642:SF2">
    <property type="entry name" value="PROTEIN LONG AFTER FAR-RED 3"/>
    <property type="match status" value="1"/>
</dbReference>
<dbReference type="Gene3D" id="2.30.40.10">
    <property type="entry name" value="Urease, subunit C, domain 1"/>
    <property type="match status" value="1"/>
</dbReference>
<dbReference type="SUPFAM" id="SSF51556">
    <property type="entry name" value="Metallo-dependent hydrolases"/>
    <property type="match status" value="1"/>
</dbReference>
<name>D5SYI7_PLAL2</name>
<keyword evidence="2" id="KW-0378">Hydrolase</keyword>
<dbReference type="Pfam" id="PF07969">
    <property type="entry name" value="Amidohydro_3"/>
    <property type="match status" value="1"/>
</dbReference>
<dbReference type="SUPFAM" id="SSF51338">
    <property type="entry name" value="Composite domain of metallo-dependent hydrolases"/>
    <property type="match status" value="1"/>
</dbReference>
<accession>D5SYI7</accession>
<dbReference type="HOGENOM" id="CLU_009942_2_0_0"/>
<proteinExistence type="predicted"/>
<dbReference type="PANTHER" id="PTHR22642">
    <property type="entry name" value="IMIDAZOLONEPROPIONASE"/>
    <property type="match status" value="1"/>
</dbReference>
<dbReference type="OrthoDB" id="9767366at2"/>
<dbReference type="Proteomes" id="UP000002220">
    <property type="component" value="Chromosome"/>
</dbReference>
<dbReference type="CDD" id="cd01300">
    <property type="entry name" value="YtcJ_like"/>
    <property type="match status" value="1"/>
</dbReference>
<dbReference type="STRING" id="521674.Plim_1885"/>
<evidence type="ECO:0000313" key="3">
    <source>
        <dbReference type="Proteomes" id="UP000002220"/>
    </source>
</evidence>
<dbReference type="InterPro" id="IPR033932">
    <property type="entry name" value="YtcJ-like"/>
</dbReference>
<dbReference type="InterPro" id="IPR011059">
    <property type="entry name" value="Metal-dep_hydrolase_composite"/>
</dbReference>
<dbReference type="EMBL" id="CP001744">
    <property type="protein sequence ID" value="ADG67715.1"/>
    <property type="molecule type" value="Genomic_DNA"/>
</dbReference>